<dbReference type="Proteomes" id="UP000001312">
    <property type="component" value="Unassembled WGS sequence"/>
</dbReference>
<reference evidence="2" key="1">
    <citation type="journal article" date="2011" name="PLoS Genet.">
        <title>Genomic analysis of the necrotrophic fungal pathogens Sclerotinia sclerotiorum and Botrytis cinerea.</title>
        <authorList>
            <person name="Amselem J."/>
            <person name="Cuomo C.A."/>
            <person name="van Kan J.A."/>
            <person name="Viaud M."/>
            <person name="Benito E.P."/>
            <person name="Couloux A."/>
            <person name="Coutinho P.M."/>
            <person name="de Vries R.P."/>
            <person name="Dyer P.S."/>
            <person name="Fillinger S."/>
            <person name="Fournier E."/>
            <person name="Gout L."/>
            <person name="Hahn M."/>
            <person name="Kohn L."/>
            <person name="Lapalu N."/>
            <person name="Plummer K.M."/>
            <person name="Pradier J.M."/>
            <person name="Quevillon E."/>
            <person name="Sharon A."/>
            <person name="Simon A."/>
            <person name="ten Have A."/>
            <person name="Tudzynski B."/>
            <person name="Tudzynski P."/>
            <person name="Wincker P."/>
            <person name="Andrew M."/>
            <person name="Anthouard V."/>
            <person name="Beever R.E."/>
            <person name="Beffa R."/>
            <person name="Benoit I."/>
            <person name="Bouzid O."/>
            <person name="Brault B."/>
            <person name="Chen Z."/>
            <person name="Choquer M."/>
            <person name="Collemare J."/>
            <person name="Cotton P."/>
            <person name="Danchin E.G."/>
            <person name="Da Silva C."/>
            <person name="Gautier A."/>
            <person name="Giraud C."/>
            <person name="Giraud T."/>
            <person name="Gonzalez C."/>
            <person name="Grossetete S."/>
            <person name="Guldener U."/>
            <person name="Henrissat B."/>
            <person name="Howlett B.J."/>
            <person name="Kodira C."/>
            <person name="Kretschmer M."/>
            <person name="Lappartient A."/>
            <person name="Leroch M."/>
            <person name="Levis C."/>
            <person name="Mauceli E."/>
            <person name="Neuveglise C."/>
            <person name="Oeser B."/>
            <person name="Pearson M."/>
            <person name="Poulain J."/>
            <person name="Poussereau N."/>
            <person name="Quesneville H."/>
            <person name="Rascle C."/>
            <person name="Schumacher J."/>
            <person name="Segurens B."/>
            <person name="Sexton A."/>
            <person name="Silva E."/>
            <person name="Sirven C."/>
            <person name="Soanes D.M."/>
            <person name="Talbot N.J."/>
            <person name="Templeton M."/>
            <person name="Yandava C."/>
            <person name="Yarden O."/>
            <person name="Zeng Q."/>
            <person name="Rollins J.A."/>
            <person name="Lebrun M.H."/>
            <person name="Dickman M."/>
        </authorList>
    </citation>
    <scope>NUCLEOTIDE SEQUENCE [LARGE SCALE GENOMIC DNA]</scope>
    <source>
        <strain evidence="2">ATCC 18683 / 1980 / Ss-1</strain>
    </source>
</reference>
<evidence type="ECO:0000313" key="1">
    <source>
        <dbReference type="EMBL" id="EDN93725.1"/>
    </source>
</evidence>
<dbReference type="GeneID" id="5485862"/>
<protein>
    <submittedName>
        <fullName evidence="1">Uncharacterized protein</fullName>
    </submittedName>
</protein>
<sequence>MAGSQAADARPLNVLNGEARNKWRKATLTTNNCSIQPLIDCINDLECTRDDHRLMTVPYLQLSSRSLEAKSKLMLKVEYLKGRLASVPHEQGAETSLECRQSLKNQSGTVSERGSYWAKDFLEQWTARYLSLICSVGKSFGVRKLPKHALVEELERGSTAKTLLGVRSDETAGFG</sequence>
<dbReference type="AlphaFoldDB" id="A7EW83"/>
<keyword evidence="2" id="KW-1185">Reference proteome</keyword>
<dbReference type="KEGG" id="ssl:SS1G_09592"/>
<evidence type="ECO:0000313" key="2">
    <source>
        <dbReference type="Proteomes" id="UP000001312"/>
    </source>
</evidence>
<dbReference type="InParanoid" id="A7EW83"/>
<dbReference type="EMBL" id="CH476633">
    <property type="protein sequence ID" value="EDN93725.1"/>
    <property type="molecule type" value="Genomic_DNA"/>
</dbReference>
<accession>A7EW83</accession>
<name>A7EW83_SCLS1</name>
<proteinExistence type="predicted"/>
<organism evidence="1 2">
    <name type="scientific">Sclerotinia sclerotiorum (strain ATCC 18683 / 1980 / Ss-1)</name>
    <name type="common">White mold</name>
    <name type="synonym">Whetzelinia sclerotiorum</name>
    <dbReference type="NCBI Taxonomy" id="665079"/>
    <lineage>
        <taxon>Eukaryota</taxon>
        <taxon>Fungi</taxon>
        <taxon>Dikarya</taxon>
        <taxon>Ascomycota</taxon>
        <taxon>Pezizomycotina</taxon>
        <taxon>Leotiomycetes</taxon>
        <taxon>Helotiales</taxon>
        <taxon>Sclerotiniaceae</taxon>
        <taxon>Sclerotinia</taxon>
    </lineage>
</organism>
<dbReference type="HOGENOM" id="CLU_1533474_0_0_1"/>
<gene>
    <name evidence="1" type="ORF">SS1G_09592</name>
</gene>
<dbReference type="RefSeq" id="XP_001589870.1">
    <property type="nucleotide sequence ID" value="XM_001589820.1"/>
</dbReference>